<organism evidence="1">
    <name type="scientific">Arundo donax</name>
    <name type="common">Giant reed</name>
    <name type="synonym">Donax arundinaceus</name>
    <dbReference type="NCBI Taxonomy" id="35708"/>
    <lineage>
        <taxon>Eukaryota</taxon>
        <taxon>Viridiplantae</taxon>
        <taxon>Streptophyta</taxon>
        <taxon>Embryophyta</taxon>
        <taxon>Tracheophyta</taxon>
        <taxon>Spermatophyta</taxon>
        <taxon>Magnoliopsida</taxon>
        <taxon>Liliopsida</taxon>
        <taxon>Poales</taxon>
        <taxon>Poaceae</taxon>
        <taxon>PACMAD clade</taxon>
        <taxon>Arundinoideae</taxon>
        <taxon>Arundineae</taxon>
        <taxon>Arundo</taxon>
    </lineage>
</organism>
<reference evidence="1" key="1">
    <citation type="submission" date="2014-09" db="EMBL/GenBank/DDBJ databases">
        <authorList>
            <person name="Magalhaes I.L.F."/>
            <person name="Oliveira U."/>
            <person name="Santos F.R."/>
            <person name="Vidigal T.H.D.A."/>
            <person name="Brescovit A.D."/>
            <person name="Santos A.J."/>
        </authorList>
    </citation>
    <scope>NUCLEOTIDE SEQUENCE</scope>
    <source>
        <tissue evidence="1">Shoot tissue taken approximately 20 cm above the soil surface</tissue>
    </source>
</reference>
<accession>A0A0A9CHS9</accession>
<evidence type="ECO:0000313" key="1">
    <source>
        <dbReference type="EMBL" id="JAD71067.1"/>
    </source>
</evidence>
<dbReference type="AlphaFoldDB" id="A0A0A9CHS9"/>
<name>A0A0A9CHS9_ARUDO</name>
<proteinExistence type="predicted"/>
<dbReference type="EMBL" id="GBRH01226828">
    <property type="protein sequence ID" value="JAD71067.1"/>
    <property type="molecule type" value="Transcribed_RNA"/>
</dbReference>
<sequence length="28" mass="3254">MLRISSSKMWQARSCTKSCILHVTIPLY</sequence>
<protein>
    <submittedName>
        <fullName evidence="1">Uncharacterized protein</fullName>
    </submittedName>
</protein>
<reference evidence="1" key="2">
    <citation type="journal article" date="2015" name="Data Brief">
        <title>Shoot transcriptome of the giant reed, Arundo donax.</title>
        <authorList>
            <person name="Barrero R.A."/>
            <person name="Guerrero F.D."/>
            <person name="Moolhuijzen P."/>
            <person name="Goolsby J.A."/>
            <person name="Tidwell J."/>
            <person name="Bellgard S.E."/>
            <person name="Bellgard M.I."/>
        </authorList>
    </citation>
    <scope>NUCLEOTIDE SEQUENCE</scope>
    <source>
        <tissue evidence="1">Shoot tissue taken approximately 20 cm above the soil surface</tissue>
    </source>
</reference>